<accession>A0ABD2PCE5</accession>
<dbReference type="PANTHER" id="PTHR21397">
    <property type="entry name" value="CHROMATIN COMPLEXES SUBUNIT BAP18-RELATED"/>
    <property type="match status" value="1"/>
</dbReference>
<proteinExistence type="inferred from homology"/>
<keyword evidence="5" id="KW-0732">Signal</keyword>
<evidence type="ECO:0000256" key="5">
    <source>
        <dbReference type="ARBA" id="ARBA00022729"/>
    </source>
</evidence>
<dbReference type="Proteomes" id="UP001516400">
    <property type="component" value="Unassembled WGS sequence"/>
</dbReference>
<dbReference type="Pfam" id="PF21203">
    <property type="entry name" value="ECM10"/>
    <property type="match status" value="1"/>
</dbReference>
<dbReference type="AlphaFoldDB" id="A0ABD2PCE5"/>
<evidence type="ECO:0000256" key="6">
    <source>
        <dbReference type="ARBA" id="ARBA00022824"/>
    </source>
</evidence>
<dbReference type="PANTHER" id="PTHR21397:SF4">
    <property type="entry name" value="ER MEMBRANE PROTEIN COMPLEX SUBUNIT 10"/>
    <property type="match status" value="1"/>
</dbReference>
<organism evidence="9 10">
    <name type="scientific">Cryptolaemus montrouzieri</name>
    <dbReference type="NCBI Taxonomy" id="559131"/>
    <lineage>
        <taxon>Eukaryota</taxon>
        <taxon>Metazoa</taxon>
        <taxon>Ecdysozoa</taxon>
        <taxon>Arthropoda</taxon>
        <taxon>Hexapoda</taxon>
        <taxon>Insecta</taxon>
        <taxon>Pterygota</taxon>
        <taxon>Neoptera</taxon>
        <taxon>Endopterygota</taxon>
        <taxon>Coleoptera</taxon>
        <taxon>Polyphaga</taxon>
        <taxon>Cucujiformia</taxon>
        <taxon>Coccinelloidea</taxon>
        <taxon>Coccinellidae</taxon>
        <taxon>Scymninae</taxon>
        <taxon>Scymnini</taxon>
        <taxon>Cryptolaemus</taxon>
    </lineage>
</organism>
<comment type="subcellular location">
    <subcellularLocation>
        <location evidence="1">Endoplasmic reticulum membrane</location>
        <topology evidence="1">Single-pass type I membrane protein</topology>
    </subcellularLocation>
</comment>
<evidence type="ECO:0000256" key="4">
    <source>
        <dbReference type="ARBA" id="ARBA00022692"/>
    </source>
</evidence>
<evidence type="ECO:0000256" key="3">
    <source>
        <dbReference type="ARBA" id="ARBA00020105"/>
    </source>
</evidence>
<keyword evidence="8" id="KW-0472">Membrane</keyword>
<dbReference type="CDD" id="cd22209">
    <property type="entry name" value="EMC10"/>
    <property type="match status" value="1"/>
</dbReference>
<dbReference type="EMBL" id="JABFTP020000185">
    <property type="protein sequence ID" value="KAL3288467.1"/>
    <property type="molecule type" value="Genomic_DNA"/>
</dbReference>
<evidence type="ECO:0000313" key="9">
    <source>
        <dbReference type="EMBL" id="KAL3288467.1"/>
    </source>
</evidence>
<keyword evidence="4" id="KW-0812">Transmembrane</keyword>
<protein>
    <recommendedName>
        <fullName evidence="3">ER membrane protein complex subunit 10</fullName>
    </recommendedName>
</protein>
<evidence type="ECO:0000256" key="7">
    <source>
        <dbReference type="ARBA" id="ARBA00022989"/>
    </source>
</evidence>
<dbReference type="GO" id="GO:0005789">
    <property type="term" value="C:endoplasmic reticulum membrane"/>
    <property type="evidence" value="ECO:0007669"/>
    <property type="project" value="UniProtKB-SubCell"/>
</dbReference>
<gene>
    <name evidence="9" type="ORF">HHI36_002912</name>
</gene>
<name>A0ABD2PCE5_9CUCU</name>
<keyword evidence="10" id="KW-1185">Reference proteome</keyword>
<comment type="similarity">
    <text evidence="2">Belongs to the EMC10 family.</text>
</comment>
<evidence type="ECO:0000256" key="2">
    <source>
        <dbReference type="ARBA" id="ARBA00007695"/>
    </source>
</evidence>
<keyword evidence="7" id="KW-1133">Transmembrane helix</keyword>
<keyword evidence="6" id="KW-0256">Endoplasmic reticulum</keyword>
<evidence type="ECO:0000313" key="10">
    <source>
        <dbReference type="Proteomes" id="UP001516400"/>
    </source>
</evidence>
<sequence length="234" mass="26246">MVSIYENLTFLAVVVQLFLFQYVRSSLLDHDGALTIKIEHSLNFNKGIPILTERGNISVQSTRIGQTLVNQKHLTPTESQLLNDLAESNQFYQIRAFVNEEGNERNKFISTLKACMIAESELDDRLSISLDYTGRVVAISDIIASKSSCEGASMSLEKLKYFTSTVYVRHTEMGPVPDTASYIQRLEREKEAKEKGEGKDNRSFLAKYWMYIVPVVIIMVISSGSNAENTGASN</sequence>
<evidence type="ECO:0000256" key="8">
    <source>
        <dbReference type="ARBA" id="ARBA00023136"/>
    </source>
</evidence>
<evidence type="ECO:0000256" key="1">
    <source>
        <dbReference type="ARBA" id="ARBA00004115"/>
    </source>
</evidence>
<comment type="caution">
    <text evidence="9">The sequence shown here is derived from an EMBL/GenBank/DDBJ whole genome shotgun (WGS) entry which is preliminary data.</text>
</comment>
<reference evidence="9 10" key="1">
    <citation type="journal article" date="2021" name="BMC Biol.">
        <title>Horizontally acquired antibacterial genes associated with adaptive radiation of ladybird beetles.</title>
        <authorList>
            <person name="Li H.S."/>
            <person name="Tang X.F."/>
            <person name="Huang Y.H."/>
            <person name="Xu Z.Y."/>
            <person name="Chen M.L."/>
            <person name="Du X.Y."/>
            <person name="Qiu B.Y."/>
            <person name="Chen P.T."/>
            <person name="Zhang W."/>
            <person name="Slipinski A."/>
            <person name="Escalona H.E."/>
            <person name="Waterhouse R.M."/>
            <person name="Zwick A."/>
            <person name="Pang H."/>
        </authorList>
    </citation>
    <scope>NUCLEOTIDE SEQUENCE [LARGE SCALE GENOMIC DNA]</scope>
    <source>
        <strain evidence="9">SYSU2018</strain>
    </source>
</reference>